<evidence type="ECO:0000313" key="2">
    <source>
        <dbReference type="EMBL" id="QEX25004.1"/>
    </source>
</evidence>
<reference evidence="2 3" key="1">
    <citation type="submission" date="2019-08" db="EMBL/GenBank/DDBJ databases">
        <title>Hyperibacter terrae gen. nov., sp. nov. and Hyperibacter viscosus sp. nov., two new members in the family Rhodospirillaceae isolated from the rhizosphere of Hypericum perforatum.</title>
        <authorList>
            <person name="Noviana Z."/>
        </authorList>
    </citation>
    <scope>NUCLEOTIDE SEQUENCE [LARGE SCALE GENOMIC DNA]</scope>
    <source>
        <strain evidence="2 3">R5959</strain>
    </source>
</reference>
<evidence type="ECO:0000313" key="3">
    <source>
        <dbReference type="Proteomes" id="UP000325797"/>
    </source>
</evidence>
<sequence length="160" mass="15591">MRGPACQLAFIAIAGSLSLLSFPCHADQTLLSADRIGSIDAVALTDQEMGDSRGTGFVTALTQGLLAALSKAANAAASAQGTETGAAVTGFLPALLAVLPPGNTVSAQIDDQPTVTMNGLGPQSLGCGGGLSCGPNISMSLSSSLGSASAQTSMGGATLH</sequence>
<dbReference type="EMBL" id="CP042582">
    <property type="protein sequence ID" value="QEX25004.1"/>
    <property type="molecule type" value="Genomic_DNA"/>
</dbReference>
<keyword evidence="1" id="KW-0732">Signal</keyword>
<evidence type="ECO:0000256" key="1">
    <source>
        <dbReference type="SAM" id="SignalP"/>
    </source>
</evidence>
<gene>
    <name evidence="2" type="ORF">FRZ61_49480</name>
</gene>
<feature type="chain" id="PRO_5023923767" evidence="1">
    <location>
        <begin position="27"/>
        <end position="160"/>
    </location>
</feature>
<dbReference type="KEGG" id="hadh:FRZ61_49480"/>
<feature type="signal peptide" evidence="1">
    <location>
        <begin position="1"/>
        <end position="26"/>
    </location>
</feature>
<dbReference type="Proteomes" id="UP000325797">
    <property type="component" value="Chromosome"/>
</dbReference>
<protein>
    <submittedName>
        <fullName evidence="2">Uncharacterized protein</fullName>
    </submittedName>
</protein>
<accession>A0A5J6N698</accession>
<keyword evidence="3" id="KW-1185">Reference proteome</keyword>
<organism evidence="2 3">
    <name type="scientific">Hypericibacter adhaerens</name>
    <dbReference type="NCBI Taxonomy" id="2602016"/>
    <lineage>
        <taxon>Bacteria</taxon>
        <taxon>Pseudomonadati</taxon>
        <taxon>Pseudomonadota</taxon>
        <taxon>Alphaproteobacteria</taxon>
        <taxon>Rhodospirillales</taxon>
        <taxon>Dongiaceae</taxon>
        <taxon>Hypericibacter</taxon>
    </lineage>
</organism>
<proteinExistence type="predicted"/>
<dbReference type="AlphaFoldDB" id="A0A5J6N698"/>
<name>A0A5J6N698_9PROT</name>